<keyword evidence="3" id="KW-0505">Motor protein</keyword>
<evidence type="ECO:0000256" key="4">
    <source>
        <dbReference type="PROSITE-ProRule" id="PRU00283"/>
    </source>
</evidence>
<keyword evidence="1" id="KW-0547">Nucleotide-binding</keyword>
<gene>
    <name evidence="8" type="ORF">MSP1401_LOCUS10465</name>
</gene>
<dbReference type="PROSITE" id="PS50067">
    <property type="entry name" value="KINESIN_MOTOR_2"/>
    <property type="match status" value="1"/>
</dbReference>
<dbReference type="InterPro" id="IPR036961">
    <property type="entry name" value="Kinesin_motor_dom_sf"/>
</dbReference>
<evidence type="ECO:0000256" key="5">
    <source>
        <dbReference type="SAM" id="Coils"/>
    </source>
</evidence>
<feature type="compositionally biased region" description="Acidic residues" evidence="6">
    <location>
        <begin position="1017"/>
        <end position="1027"/>
    </location>
</feature>
<dbReference type="AlphaFoldDB" id="A0A7S0H0D5"/>
<feature type="region of interest" description="Disordered" evidence="6">
    <location>
        <begin position="1062"/>
        <end position="1087"/>
    </location>
</feature>
<name>A0A7S0H0D5_MICPS</name>
<dbReference type="SUPFAM" id="SSF52540">
    <property type="entry name" value="P-loop containing nucleoside triphosphate hydrolases"/>
    <property type="match status" value="1"/>
</dbReference>
<feature type="compositionally biased region" description="Low complexity" evidence="6">
    <location>
        <begin position="440"/>
        <end position="454"/>
    </location>
</feature>
<dbReference type="SMART" id="SM00129">
    <property type="entry name" value="KISc"/>
    <property type="match status" value="1"/>
</dbReference>
<comment type="caution">
    <text evidence="4">Lacks conserved residue(s) required for the propagation of feature annotation.</text>
</comment>
<sequence>MGSGSADLFDDDLGIIPRVVKDVFAESNARFESRSSDVRVRCAFLEVHNEEVRDLLHPDTNPRRISIREKSDGAIVVAGAREVVTTNADEMLRLLELGCVARTTGGTKMNAVSSRSHAIFTIIIEQTLLSNEAREAHKGRYASAKFHLVDLAGSERNKKTKATGSRFQESININSGLLALGNVIAALSGDDANRGGGMSLTKTHVPYRDSKLTRLLQDSLGGNSKTCVVACVSPVDTNFEETLNTLKYATRARNIKNTIKVNRDPGGAAVAAYGTETDATRSAHRAATPSLREPRETSLATRSRPRESTVDDRASSSAREQYLREQLEQARRQVAELTAASAAKDLALAEARDDLRRDEAIFAEKMREIKALKREAKAVAKASVARNARDAERGSFAKASAETPERGTAPLSPSARPMDQRDPNDFDGVRNGNDEANARGTLPPLGGALPATPLSEPFGASSPSPLSETAESEKKSLVRQKAEIELERAQLRREAARRARAYQQEKKSLERQLRELARNIGSKEKLIVDLTRNEREANLLTRRYENKVRSLEEEKASKEAEAARLRSELQGLIERAAKAETNDRSGKSHENENDALRVAYEKKVRAAETELRALRLAKAESDALLVNTSTLVHSEAERAASDKTRELESEIAKMRADAQALKMRLREQHARDASFASSAPDATAAAELADLRRERELQSAKIEALASNETRHLEALRRATDELAAAKATIRRLGGGGENRALQDVGDAPAGEADSEKLDAFFGADDQRKDVRALVEAETAKALARRERQEERARLNAKRDALLDEKRELFSRRDALLADGRETVLRNEELRELRDAEDRADSVDAEVDFLDAKLLELDRLEDGWMVKNKQTREEEVLNRDDSNAENAATTIISRDDASDADDFVSLVKSMAPAAARAAAAEAMERVVNVGLAKNETAAYAFRLEMQLGDAQRAIEEMEKESRMREMEFDRRVTELRLEHGRREAALLSLSEKASGFDRNDVGDAVTWKEDDAGSLAPEEDDRDDGFVLEEGTRKTHSLPTPPRLPATPVGVLRRENVLEAPRFAYPGSDASAPGRGDAGSIRKAAAA</sequence>
<dbReference type="GO" id="GO:0007018">
    <property type="term" value="P:microtubule-based movement"/>
    <property type="evidence" value="ECO:0007669"/>
    <property type="project" value="InterPro"/>
</dbReference>
<keyword evidence="2" id="KW-0067">ATP-binding</keyword>
<protein>
    <recommendedName>
        <fullName evidence="7">Kinesin motor domain-containing protein</fullName>
    </recommendedName>
</protein>
<dbReference type="InterPro" id="IPR027417">
    <property type="entry name" value="P-loop_NTPase"/>
</dbReference>
<dbReference type="GO" id="GO:0008017">
    <property type="term" value="F:microtubule binding"/>
    <property type="evidence" value="ECO:0007669"/>
    <property type="project" value="InterPro"/>
</dbReference>
<dbReference type="Gene3D" id="3.40.850.10">
    <property type="entry name" value="Kinesin motor domain"/>
    <property type="match status" value="1"/>
</dbReference>
<dbReference type="InterPro" id="IPR001752">
    <property type="entry name" value="Kinesin_motor_dom"/>
</dbReference>
<organism evidence="8">
    <name type="scientific">Micromonas pusilla</name>
    <name type="common">Picoplanktonic green alga</name>
    <name type="synonym">Chromulina pusilla</name>
    <dbReference type="NCBI Taxonomy" id="38833"/>
    <lineage>
        <taxon>Eukaryota</taxon>
        <taxon>Viridiplantae</taxon>
        <taxon>Chlorophyta</taxon>
        <taxon>Mamiellophyceae</taxon>
        <taxon>Mamiellales</taxon>
        <taxon>Mamiellaceae</taxon>
        <taxon>Micromonas</taxon>
    </lineage>
</organism>
<dbReference type="GO" id="GO:0005875">
    <property type="term" value="C:microtubule associated complex"/>
    <property type="evidence" value="ECO:0007669"/>
    <property type="project" value="TreeGrafter"/>
</dbReference>
<evidence type="ECO:0000256" key="3">
    <source>
        <dbReference type="ARBA" id="ARBA00023175"/>
    </source>
</evidence>
<feature type="region of interest" description="Disordered" evidence="6">
    <location>
        <begin position="1008"/>
        <end position="1049"/>
    </location>
</feature>
<feature type="region of interest" description="Disordered" evidence="6">
    <location>
        <begin position="382"/>
        <end position="479"/>
    </location>
</feature>
<feature type="compositionally biased region" description="Basic and acidic residues" evidence="6">
    <location>
        <begin position="304"/>
        <end position="314"/>
    </location>
</feature>
<accession>A0A7S0H0D5</accession>
<reference evidence="8" key="1">
    <citation type="submission" date="2021-01" db="EMBL/GenBank/DDBJ databases">
        <authorList>
            <person name="Corre E."/>
            <person name="Pelletier E."/>
            <person name="Niang G."/>
            <person name="Scheremetjew M."/>
            <person name="Finn R."/>
            <person name="Kale V."/>
            <person name="Holt S."/>
            <person name="Cochrane G."/>
            <person name="Meng A."/>
            <person name="Brown T."/>
            <person name="Cohen L."/>
        </authorList>
    </citation>
    <scope>NUCLEOTIDE SEQUENCE</scope>
    <source>
        <strain evidence="8">CCAC1681</strain>
    </source>
</reference>
<evidence type="ECO:0000256" key="1">
    <source>
        <dbReference type="ARBA" id="ARBA00022741"/>
    </source>
</evidence>
<feature type="region of interest" description="Disordered" evidence="6">
    <location>
        <begin position="275"/>
        <end position="322"/>
    </location>
</feature>
<dbReference type="GO" id="GO:0007052">
    <property type="term" value="P:mitotic spindle organization"/>
    <property type="evidence" value="ECO:0007669"/>
    <property type="project" value="TreeGrafter"/>
</dbReference>
<dbReference type="EMBL" id="HBEN01012583">
    <property type="protein sequence ID" value="CAD8448174.1"/>
    <property type="molecule type" value="Transcribed_RNA"/>
</dbReference>
<evidence type="ECO:0000256" key="6">
    <source>
        <dbReference type="SAM" id="MobiDB-lite"/>
    </source>
</evidence>
<evidence type="ECO:0000256" key="2">
    <source>
        <dbReference type="ARBA" id="ARBA00022840"/>
    </source>
</evidence>
<evidence type="ECO:0000259" key="7">
    <source>
        <dbReference type="PROSITE" id="PS50067"/>
    </source>
</evidence>
<dbReference type="PRINTS" id="PR00380">
    <property type="entry name" value="KINESINHEAVY"/>
</dbReference>
<feature type="compositionally biased region" description="Basic and acidic residues" evidence="6">
    <location>
        <begin position="418"/>
        <end position="437"/>
    </location>
</feature>
<dbReference type="GO" id="GO:0051231">
    <property type="term" value="P:spindle elongation"/>
    <property type="evidence" value="ECO:0007669"/>
    <property type="project" value="TreeGrafter"/>
</dbReference>
<dbReference type="PROSITE" id="PS00411">
    <property type="entry name" value="KINESIN_MOTOR_1"/>
    <property type="match status" value="1"/>
</dbReference>
<dbReference type="GO" id="GO:0005524">
    <property type="term" value="F:ATP binding"/>
    <property type="evidence" value="ECO:0007669"/>
    <property type="project" value="UniProtKB-KW"/>
</dbReference>
<dbReference type="PANTHER" id="PTHR47969:SF29">
    <property type="entry name" value="KINESIN-LIKE PROTEIN"/>
    <property type="match status" value="1"/>
</dbReference>
<evidence type="ECO:0000313" key="8">
    <source>
        <dbReference type="EMBL" id="CAD8448174.1"/>
    </source>
</evidence>
<dbReference type="InterPro" id="IPR027640">
    <property type="entry name" value="Kinesin-like_fam"/>
</dbReference>
<comment type="similarity">
    <text evidence="4">Belongs to the TRAFAC class myosin-kinesin ATPase superfamily. Kinesin family.</text>
</comment>
<dbReference type="InterPro" id="IPR019821">
    <property type="entry name" value="Kinesin_motor_CS"/>
</dbReference>
<dbReference type="Pfam" id="PF00225">
    <property type="entry name" value="Kinesin"/>
    <property type="match status" value="1"/>
</dbReference>
<dbReference type="Pfam" id="PF25764">
    <property type="entry name" value="KIF21A_4th"/>
    <property type="match status" value="1"/>
</dbReference>
<proteinExistence type="inferred from homology"/>
<dbReference type="PANTHER" id="PTHR47969">
    <property type="entry name" value="CHROMOSOME-ASSOCIATED KINESIN KIF4A-RELATED"/>
    <property type="match status" value="1"/>
</dbReference>
<dbReference type="GO" id="GO:0003777">
    <property type="term" value="F:microtubule motor activity"/>
    <property type="evidence" value="ECO:0007669"/>
    <property type="project" value="InterPro"/>
</dbReference>
<feature type="domain" description="Kinesin motor" evidence="7">
    <location>
        <begin position="1"/>
        <end position="255"/>
    </location>
</feature>
<feature type="coiled-coil region" evidence="5">
    <location>
        <begin position="774"/>
        <end position="853"/>
    </location>
</feature>
<keyword evidence="5" id="KW-0175">Coiled coil</keyword>